<comment type="subcellular location">
    <subcellularLocation>
        <location evidence="2">Cytoplasm</location>
    </subcellularLocation>
    <subcellularLocation>
        <location evidence="1">Nucleus</location>
    </subcellularLocation>
</comment>
<evidence type="ECO:0000256" key="1">
    <source>
        <dbReference type="ARBA" id="ARBA00004123"/>
    </source>
</evidence>
<dbReference type="GO" id="GO:0008023">
    <property type="term" value="C:transcription elongation factor complex"/>
    <property type="evidence" value="ECO:0007669"/>
    <property type="project" value="TreeGrafter"/>
</dbReference>
<comment type="pathway">
    <text evidence="3">tRNA modification; 5-methoxycarbonylmethyl-2-thiouridine-tRNA biosynthesis.</text>
</comment>
<feature type="region of interest" description="Disordered" evidence="9">
    <location>
        <begin position="126"/>
        <end position="155"/>
    </location>
</feature>
<comment type="similarity">
    <text evidence="4">Belongs to the ELP4 family.</text>
</comment>
<sequence>MAASRRPPGTRPWLSGGFALSSGCAALDQYLGGGVPLGSVVVLEEDAGGGGLARALASLFLAQAGPSQHRGFVAAHGRAALAGFLASVPRPAPRAAGPPSGAGPSHAAGGGGHLGSAWQYRDFVQRGGDRHAGDGGGTGSAAPVPSSGRSAFRGASDAAAGGAGADAVFCSAFDLDRPLGVAEAARRCNATLEVVACGGDESVSPALLAFAGDALSAEADASAADPIAAAARQRAPGRLVWLWGGVMSSWPGGAGGAAVRCKALAGLWRLRRRVKAAGDCVALVVVPPMHTARAEHGATAHDVACLLRCGDVVLRAAAFGQECGNGACLEAPQGFGAEYAGILRVGRAPLGPGLVPSAPRGGRGSRLLLVGRSKRRLTLDPMHLPPEGEDARPRDGQGSSGTKPSALAAAVESLAD</sequence>
<evidence type="ECO:0000256" key="6">
    <source>
        <dbReference type="ARBA" id="ARBA00022490"/>
    </source>
</evidence>
<dbReference type="PANTHER" id="PTHR12896">
    <property type="entry name" value="PAX6 NEIGHBOR PROTEIN PAXNEB"/>
    <property type="match status" value="1"/>
</dbReference>
<evidence type="ECO:0000256" key="9">
    <source>
        <dbReference type="SAM" id="MobiDB-lite"/>
    </source>
</evidence>
<proteinExistence type="inferred from homology"/>
<feature type="region of interest" description="Disordered" evidence="9">
    <location>
        <begin position="378"/>
        <end position="416"/>
    </location>
</feature>
<dbReference type="Gene3D" id="3.40.50.300">
    <property type="entry name" value="P-loop containing nucleotide triphosphate hydrolases"/>
    <property type="match status" value="1"/>
</dbReference>
<evidence type="ECO:0000256" key="3">
    <source>
        <dbReference type="ARBA" id="ARBA00005043"/>
    </source>
</evidence>
<dbReference type="GO" id="GO:0005737">
    <property type="term" value="C:cytoplasm"/>
    <property type="evidence" value="ECO:0007669"/>
    <property type="project" value="UniProtKB-SubCell"/>
</dbReference>
<feature type="compositionally biased region" description="Low complexity" evidence="9">
    <location>
        <begin position="146"/>
        <end position="155"/>
    </location>
</feature>
<dbReference type="PANTHER" id="PTHR12896:SF1">
    <property type="entry name" value="ELONGATOR COMPLEX PROTEIN 4"/>
    <property type="match status" value="1"/>
</dbReference>
<dbReference type="EMBL" id="HBET01005176">
    <property type="protein sequence ID" value="CAD8559041.1"/>
    <property type="molecule type" value="Transcribed_RNA"/>
</dbReference>
<feature type="region of interest" description="Disordered" evidence="9">
    <location>
        <begin position="92"/>
        <end position="111"/>
    </location>
</feature>
<keyword evidence="8" id="KW-0539">Nucleus</keyword>
<dbReference type="GO" id="GO:0002098">
    <property type="term" value="P:tRNA wobble uridine modification"/>
    <property type="evidence" value="ECO:0007669"/>
    <property type="project" value="InterPro"/>
</dbReference>
<evidence type="ECO:0000256" key="4">
    <source>
        <dbReference type="ARBA" id="ARBA00007573"/>
    </source>
</evidence>
<dbReference type="Pfam" id="PF05625">
    <property type="entry name" value="PAXNEB"/>
    <property type="match status" value="1"/>
</dbReference>
<dbReference type="InterPro" id="IPR008728">
    <property type="entry name" value="Elongator_complex_protein_4"/>
</dbReference>
<evidence type="ECO:0000256" key="8">
    <source>
        <dbReference type="ARBA" id="ARBA00023242"/>
    </source>
</evidence>
<evidence type="ECO:0000256" key="2">
    <source>
        <dbReference type="ARBA" id="ARBA00004496"/>
    </source>
</evidence>
<dbReference type="AlphaFoldDB" id="A0A7S0JS52"/>
<dbReference type="GO" id="GO:0033588">
    <property type="term" value="C:elongator holoenzyme complex"/>
    <property type="evidence" value="ECO:0007669"/>
    <property type="project" value="InterPro"/>
</dbReference>
<protein>
    <recommendedName>
        <fullName evidence="5">Elongator complex protein 4</fullName>
    </recommendedName>
</protein>
<keyword evidence="6" id="KW-0963">Cytoplasm</keyword>
<evidence type="ECO:0000256" key="5">
    <source>
        <dbReference type="ARBA" id="ARBA00020265"/>
    </source>
</evidence>
<accession>A0A7S0JS52</accession>
<keyword evidence="7" id="KW-0819">tRNA processing</keyword>
<feature type="compositionally biased region" description="Low complexity" evidence="9">
    <location>
        <begin position="92"/>
        <end position="107"/>
    </location>
</feature>
<evidence type="ECO:0000313" key="10">
    <source>
        <dbReference type="EMBL" id="CAD8559041.1"/>
    </source>
</evidence>
<reference evidence="10" key="1">
    <citation type="submission" date="2021-01" db="EMBL/GenBank/DDBJ databases">
        <authorList>
            <person name="Corre E."/>
            <person name="Pelletier E."/>
            <person name="Niang G."/>
            <person name="Scheremetjew M."/>
            <person name="Finn R."/>
            <person name="Kale V."/>
            <person name="Holt S."/>
            <person name="Cochrane G."/>
            <person name="Meng A."/>
            <person name="Brown T."/>
            <person name="Cohen L."/>
        </authorList>
    </citation>
    <scope>NUCLEOTIDE SEQUENCE</scope>
    <source>
        <strain evidence="10">E4-10</strain>
    </source>
</reference>
<organism evidence="10">
    <name type="scientific">Cafeteria roenbergensis</name>
    <name type="common">Marine flagellate</name>
    <dbReference type="NCBI Taxonomy" id="33653"/>
    <lineage>
        <taxon>Eukaryota</taxon>
        <taxon>Sar</taxon>
        <taxon>Stramenopiles</taxon>
        <taxon>Bigyra</taxon>
        <taxon>Opalozoa</taxon>
        <taxon>Bicosoecida</taxon>
        <taxon>Cafeteriaceae</taxon>
        <taxon>Cafeteria</taxon>
    </lineage>
</organism>
<name>A0A7S0JS52_CAFRO</name>
<dbReference type="InterPro" id="IPR027417">
    <property type="entry name" value="P-loop_NTPase"/>
</dbReference>
<dbReference type="UniPathway" id="UPA00988"/>
<gene>
    <name evidence="10" type="ORF">CROE0942_LOCUS3376</name>
</gene>
<dbReference type="PROSITE" id="PS51257">
    <property type="entry name" value="PROKAR_LIPOPROTEIN"/>
    <property type="match status" value="1"/>
</dbReference>
<evidence type="ECO:0000256" key="7">
    <source>
        <dbReference type="ARBA" id="ARBA00022694"/>
    </source>
</evidence>